<keyword evidence="2" id="KW-1185">Reference proteome</keyword>
<gene>
    <name evidence="1" type="ORF">ACLA_059550</name>
</gene>
<dbReference type="RefSeq" id="XP_001276714.1">
    <property type="nucleotide sequence ID" value="XM_001276713.1"/>
</dbReference>
<dbReference type="AlphaFoldDB" id="A1C4E8"/>
<organism evidence="1 2">
    <name type="scientific">Aspergillus clavatus (strain ATCC 1007 / CBS 513.65 / DSM 816 / NCTC 3887 / NRRL 1 / QM 1276 / 107)</name>
    <dbReference type="NCBI Taxonomy" id="344612"/>
    <lineage>
        <taxon>Eukaryota</taxon>
        <taxon>Fungi</taxon>
        <taxon>Dikarya</taxon>
        <taxon>Ascomycota</taxon>
        <taxon>Pezizomycotina</taxon>
        <taxon>Eurotiomycetes</taxon>
        <taxon>Eurotiomycetidae</taxon>
        <taxon>Eurotiales</taxon>
        <taxon>Aspergillaceae</taxon>
        <taxon>Aspergillus</taxon>
        <taxon>Aspergillus subgen. Fumigati</taxon>
    </lineage>
</organism>
<sequence>MPKQPPFTIYEAPDLHDVYLSFRPSHPKGPALAILKACLAVLEKGKARIDRTVSFPFTPKVGDLVLEMKTVSGTDAGIIEESKQFIRQQIDGFKYDREMVRWYRYEASEGGFGWLAYERL</sequence>
<dbReference type="VEuPathDB" id="FungiDB:ACLA_059550"/>
<dbReference type="EMBL" id="DS026990">
    <property type="protein sequence ID" value="EAW15288.1"/>
    <property type="molecule type" value="Genomic_DNA"/>
</dbReference>
<dbReference type="Proteomes" id="UP000006701">
    <property type="component" value="Unassembled WGS sequence"/>
</dbReference>
<dbReference type="KEGG" id="act:ACLA_059550"/>
<name>A1C4E8_ASPCL</name>
<evidence type="ECO:0000313" key="2">
    <source>
        <dbReference type="Proteomes" id="UP000006701"/>
    </source>
</evidence>
<evidence type="ECO:0000313" key="1">
    <source>
        <dbReference type="EMBL" id="EAW15288.1"/>
    </source>
</evidence>
<protein>
    <submittedName>
        <fullName evidence="1">Uncharacterized protein</fullName>
    </submittedName>
</protein>
<dbReference type="HOGENOM" id="CLU_2049165_0_0_1"/>
<accession>A1C4E8</accession>
<dbReference type="GeneID" id="4709003"/>
<reference evidence="1 2" key="1">
    <citation type="journal article" date="2008" name="PLoS Genet.">
        <title>Genomic islands in the pathogenic filamentous fungus Aspergillus fumigatus.</title>
        <authorList>
            <person name="Fedorova N.D."/>
            <person name="Khaldi N."/>
            <person name="Joardar V.S."/>
            <person name="Maiti R."/>
            <person name="Amedeo P."/>
            <person name="Anderson M.J."/>
            <person name="Crabtree J."/>
            <person name="Silva J.C."/>
            <person name="Badger J.H."/>
            <person name="Albarraq A."/>
            <person name="Angiuoli S."/>
            <person name="Bussey H."/>
            <person name="Bowyer P."/>
            <person name="Cotty P.J."/>
            <person name="Dyer P.S."/>
            <person name="Egan A."/>
            <person name="Galens K."/>
            <person name="Fraser-Liggett C.M."/>
            <person name="Haas B.J."/>
            <person name="Inman J.M."/>
            <person name="Kent R."/>
            <person name="Lemieux S."/>
            <person name="Malavazi I."/>
            <person name="Orvis J."/>
            <person name="Roemer T."/>
            <person name="Ronning C.M."/>
            <person name="Sundaram J.P."/>
            <person name="Sutton G."/>
            <person name="Turner G."/>
            <person name="Venter J.C."/>
            <person name="White O.R."/>
            <person name="Whitty B.R."/>
            <person name="Youngman P."/>
            <person name="Wolfe K.H."/>
            <person name="Goldman G.H."/>
            <person name="Wortman J.R."/>
            <person name="Jiang B."/>
            <person name="Denning D.W."/>
            <person name="Nierman W.C."/>
        </authorList>
    </citation>
    <scope>NUCLEOTIDE SEQUENCE [LARGE SCALE GENOMIC DNA]</scope>
    <source>
        <strain evidence="2">ATCC 1007 / CBS 513.65 / DSM 816 / NCTC 3887 / NRRL 1</strain>
    </source>
</reference>
<proteinExistence type="predicted"/>